<dbReference type="SUPFAM" id="SSF74650">
    <property type="entry name" value="Galactose mutarotase-like"/>
    <property type="match status" value="1"/>
</dbReference>
<dbReference type="InterPro" id="IPR006103">
    <property type="entry name" value="Glyco_hydro_2_cat"/>
</dbReference>
<dbReference type="GO" id="GO:0016787">
    <property type="term" value="F:hydrolase activity"/>
    <property type="evidence" value="ECO:0007669"/>
    <property type="project" value="UniProtKB-KW"/>
</dbReference>
<dbReference type="InterPro" id="IPR008979">
    <property type="entry name" value="Galactose-bd-like_sf"/>
</dbReference>
<dbReference type="InterPro" id="IPR006101">
    <property type="entry name" value="Glyco_hydro_2"/>
</dbReference>
<dbReference type="Gene3D" id="2.70.98.10">
    <property type="match status" value="1"/>
</dbReference>
<dbReference type="InterPro" id="IPR023232">
    <property type="entry name" value="Glyco_hydro_2_AS"/>
</dbReference>
<name>A0ABN2LCG3_9MICO</name>
<dbReference type="PROSITE" id="PS00719">
    <property type="entry name" value="GLYCOSYL_HYDROL_F2_1"/>
    <property type="match status" value="1"/>
</dbReference>
<dbReference type="EMBL" id="BAAAPO010000009">
    <property type="protein sequence ID" value="GAA1783313.1"/>
    <property type="molecule type" value="Genomic_DNA"/>
</dbReference>
<comment type="caution">
    <text evidence="10">The sequence shown here is derived from an EMBL/GenBank/DDBJ whole genome shotgun (WGS) entry which is preliminary data.</text>
</comment>
<dbReference type="EC" id="3.2.1.23" evidence="3"/>
<dbReference type="Gene3D" id="2.60.120.260">
    <property type="entry name" value="Galactose-binding domain-like"/>
    <property type="match status" value="1"/>
</dbReference>
<dbReference type="Pfam" id="PF02837">
    <property type="entry name" value="Glyco_hydro_2_N"/>
    <property type="match status" value="1"/>
</dbReference>
<dbReference type="SMART" id="SM01038">
    <property type="entry name" value="Bgal_small_N"/>
    <property type="match status" value="1"/>
</dbReference>
<dbReference type="InterPro" id="IPR032312">
    <property type="entry name" value="LacZ_4"/>
</dbReference>
<dbReference type="InterPro" id="IPR036156">
    <property type="entry name" value="Beta-gal/glucu_dom_sf"/>
</dbReference>
<evidence type="ECO:0000256" key="6">
    <source>
        <dbReference type="ARBA" id="ARBA00023295"/>
    </source>
</evidence>
<dbReference type="Pfam" id="PF16353">
    <property type="entry name" value="LacZ_4"/>
    <property type="match status" value="1"/>
</dbReference>
<dbReference type="InterPro" id="IPR011013">
    <property type="entry name" value="Gal_mutarotase_sf_dom"/>
</dbReference>
<comment type="catalytic activity">
    <reaction evidence="1">
        <text>Hydrolysis of terminal non-reducing beta-D-galactose residues in beta-D-galactosides.</text>
        <dbReference type="EC" id="3.2.1.23"/>
    </reaction>
</comment>
<dbReference type="SUPFAM" id="SSF49785">
    <property type="entry name" value="Galactose-binding domain-like"/>
    <property type="match status" value="1"/>
</dbReference>
<accession>A0ABN2LCG3</accession>
<dbReference type="Pfam" id="PF02836">
    <property type="entry name" value="Glyco_hydro_2_C"/>
    <property type="match status" value="1"/>
</dbReference>
<dbReference type="PANTHER" id="PTHR46323:SF2">
    <property type="entry name" value="BETA-GALACTOSIDASE"/>
    <property type="match status" value="1"/>
</dbReference>
<evidence type="ECO:0000256" key="8">
    <source>
        <dbReference type="SAM" id="MobiDB-lite"/>
    </source>
</evidence>
<dbReference type="InterPro" id="IPR006104">
    <property type="entry name" value="Glyco_hydro_2_N"/>
</dbReference>
<dbReference type="InterPro" id="IPR017853">
    <property type="entry name" value="GH"/>
</dbReference>
<evidence type="ECO:0000256" key="5">
    <source>
        <dbReference type="ARBA" id="ARBA00022801"/>
    </source>
</evidence>
<feature type="domain" description="Beta galactosidase small chain/" evidence="9">
    <location>
        <begin position="705"/>
        <end position="971"/>
    </location>
</feature>
<dbReference type="SUPFAM" id="SSF51445">
    <property type="entry name" value="(Trans)glycosidases"/>
    <property type="match status" value="1"/>
</dbReference>
<comment type="similarity">
    <text evidence="2">Belongs to the glycosyl hydrolase 2 family.</text>
</comment>
<dbReference type="Gene3D" id="3.20.20.80">
    <property type="entry name" value="Glycosidases"/>
    <property type="match status" value="1"/>
</dbReference>
<protein>
    <recommendedName>
        <fullName evidence="4">Beta-galactosidase</fullName>
        <ecNumber evidence="3">3.2.1.23</ecNumber>
    </recommendedName>
    <alternativeName>
        <fullName evidence="7">Lactase</fullName>
    </alternativeName>
</protein>
<evidence type="ECO:0000313" key="11">
    <source>
        <dbReference type="Proteomes" id="UP001499938"/>
    </source>
</evidence>
<evidence type="ECO:0000259" key="9">
    <source>
        <dbReference type="SMART" id="SM01038"/>
    </source>
</evidence>
<dbReference type="InterPro" id="IPR023230">
    <property type="entry name" value="Glyco_hydro_2_CS"/>
</dbReference>
<dbReference type="InterPro" id="IPR014718">
    <property type="entry name" value="GH-type_carb-bd"/>
</dbReference>
<reference evidence="10 11" key="1">
    <citation type="journal article" date="2019" name="Int. J. Syst. Evol. Microbiol.">
        <title>The Global Catalogue of Microorganisms (GCM) 10K type strain sequencing project: providing services to taxonomists for standard genome sequencing and annotation.</title>
        <authorList>
            <consortium name="The Broad Institute Genomics Platform"/>
            <consortium name="The Broad Institute Genome Sequencing Center for Infectious Disease"/>
            <person name="Wu L."/>
            <person name="Ma J."/>
        </authorList>
    </citation>
    <scope>NUCLEOTIDE SEQUENCE [LARGE SCALE GENOMIC DNA]</scope>
    <source>
        <strain evidence="10 11">JCM 15592</strain>
    </source>
</reference>
<dbReference type="InterPro" id="IPR013783">
    <property type="entry name" value="Ig-like_fold"/>
</dbReference>
<organism evidence="10 11">
    <name type="scientific">Nostocoides veronense</name>
    <dbReference type="NCBI Taxonomy" id="330836"/>
    <lineage>
        <taxon>Bacteria</taxon>
        <taxon>Bacillati</taxon>
        <taxon>Actinomycetota</taxon>
        <taxon>Actinomycetes</taxon>
        <taxon>Micrococcales</taxon>
        <taxon>Intrasporangiaceae</taxon>
        <taxon>Nostocoides</taxon>
    </lineage>
</organism>
<dbReference type="PANTHER" id="PTHR46323">
    <property type="entry name" value="BETA-GALACTOSIDASE"/>
    <property type="match status" value="1"/>
</dbReference>
<gene>
    <name evidence="10" type="ORF">GCM10009811_05920</name>
</gene>
<keyword evidence="6" id="KW-0326">Glycosidase</keyword>
<evidence type="ECO:0000256" key="4">
    <source>
        <dbReference type="ARBA" id="ARBA00013303"/>
    </source>
</evidence>
<keyword evidence="5 10" id="KW-0378">Hydrolase</keyword>
<evidence type="ECO:0000256" key="7">
    <source>
        <dbReference type="ARBA" id="ARBA00032230"/>
    </source>
</evidence>
<dbReference type="SUPFAM" id="SSF49303">
    <property type="entry name" value="beta-Galactosidase/glucuronidase domain"/>
    <property type="match status" value="2"/>
</dbReference>
<dbReference type="InterPro" id="IPR004199">
    <property type="entry name" value="B-gal_small/dom_5"/>
</dbReference>
<proteinExistence type="inferred from homology"/>
<dbReference type="Proteomes" id="UP001499938">
    <property type="component" value="Unassembled WGS sequence"/>
</dbReference>
<evidence type="ECO:0000256" key="1">
    <source>
        <dbReference type="ARBA" id="ARBA00001412"/>
    </source>
</evidence>
<dbReference type="RefSeq" id="WP_344081075.1">
    <property type="nucleotide sequence ID" value="NZ_BAAAPO010000009.1"/>
</dbReference>
<dbReference type="InterPro" id="IPR050347">
    <property type="entry name" value="Bact_Beta-galactosidase"/>
</dbReference>
<dbReference type="PROSITE" id="PS00608">
    <property type="entry name" value="GLYCOSYL_HYDROL_F2_2"/>
    <property type="match status" value="1"/>
</dbReference>
<dbReference type="Pfam" id="PF02929">
    <property type="entry name" value="Bgal_small_N"/>
    <property type="match status" value="1"/>
</dbReference>
<keyword evidence="11" id="KW-1185">Reference proteome</keyword>
<dbReference type="Gene3D" id="2.60.40.10">
    <property type="entry name" value="Immunoglobulins"/>
    <property type="match status" value="2"/>
</dbReference>
<sequence length="975" mass="108620">MLVASRDDPHRQTWPLETRDGVVEPNRGTRDPRAWFASDAPQLSLAGQWAFRFSERIGSSLDFVAPTYDDTRWDRLPVPSHWQLHGYGAPAYTNVRYPFPVEPPHVPDENPTGDYRRTFAVPDEWAGLDAILRFGGVDSCLRAWLNGEEIGSAQGSRLPSEFDVGALLRPGAENVLAVRVHQWSAGSYLEDQDMWWLSGIFRDVALLARPTASLDDFFVHTGYDHVTGQGSLRIEASAPARLVVPELALDIATGDTARIDRVEPWSAEVPRLYHGTLATHGERVPVRIGFRTVVVENGLLKVNGSPILLRGVNRHEFDTDHGRTVSEKLMRRDVTMMKAHNLNAVRTSHYPPHPHFLDLCDELGLYVIDECDLETHGFERVGWRGNPADDPRWEDALVDRMRRMVERDKNHPSIIMWSLGNESGSGRNLAAMAQWTRLRDPSRPLHYEGDQTCANVDVYSRMYADHAEVEAIGQGTEEPLSDPALDARRRTLPFILCEYGHAMGNGPGGFSEYQELFERYPRCQGGFVWEWIDHGLRQYTPEGRPFFAYGGDFGEPVHDGNFVADGLIFPDRTASPALLELKKVIEPVRIRADASTGTLLIGNRYDFRTLSHLAFNWTLETEGVPLAAGHLDVPTVRPGREVELPFPQLPSRTGESWLTVQAVLAADTDWAPAGHEVAWGQIPVSPGQPLPPPRRHASPVVDENGLRLGPGAFDPISGRLRALGSLEVEGPRLDVWRAPTDNDRGAPEDGGGLAAQWRDLGLHRMRHRVIEVLTENDAVVVHAREAPAGTDVGLRTTYTWTVADQMLVLSLVVMPEGTWPVPLPRLGLRLAVPARLGKIEWFGRGPGEAYPDTRQAARVGRFTSTVEDLQTPYVMPQENGNRTEVRWAALTDKHGHGLRINGLACFDFTARRWTSETLETAQHASDLRPSDRIWVNLDAAHHGIGSAACGPGVLPRYRLDARPTRFAVAFTEVDQ</sequence>
<evidence type="ECO:0000313" key="10">
    <source>
        <dbReference type="EMBL" id="GAA1783313.1"/>
    </source>
</evidence>
<feature type="region of interest" description="Disordered" evidence="8">
    <location>
        <begin position="1"/>
        <end position="28"/>
    </location>
</feature>
<dbReference type="PRINTS" id="PR00132">
    <property type="entry name" value="GLHYDRLASE2"/>
</dbReference>
<evidence type="ECO:0000256" key="2">
    <source>
        <dbReference type="ARBA" id="ARBA00007401"/>
    </source>
</evidence>
<evidence type="ECO:0000256" key="3">
    <source>
        <dbReference type="ARBA" id="ARBA00012756"/>
    </source>
</evidence>